<feature type="transmembrane region" description="Helical" evidence="2">
    <location>
        <begin position="17"/>
        <end position="43"/>
    </location>
</feature>
<reference evidence="7" key="2">
    <citation type="journal article" date="2018" name="Algal Res.">
        <title>Characterization of plant carbon substrate utilization by Auxenochlorella protothecoides.</title>
        <authorList>
            <person name="Vogler B.W."/>
            <person name="Starkenburg S.R."/>
            <person name="Sudasinghe N."/>
            <person name="Schambach J.Y."/>
            <person name="Rollin J.A."/>
            <person name="Pattathil S."/>
            <person name="Barry A.N."/>
        </authorList>
    </citation>
    <scope>NUCLEOTIDE SEQUENCE [LARGE SCALE GENOMIC DNA]</scope>
    <source>
        <strain evidence="7">UTEX 25</strain>
    </source>
</reference>
<dbReference type="OrthoDB" id="10249433at2759"/>
<dbReference type="STRING" id="3075.A0A087SIF8"/>
<dbReference type="RefSeq" id="XP_011398408.1">
    <property type="nucleotide sequence ID" value="XM_011400106.1"/>
</dbReference>
<organism evidence="4 6">
    <name type="scientific">Auxenochlorella protothecoides</name>
    <name type="common">Green microalga</name>
    <name type="synonym">Chlorella protothecoides</name>
    <dbReference type="NCBI Taxonomy" id="3075"/>
    <lineage>
        <taxon>Eukaryota</taxon>
        <taxon>Viridiplantae</taxon>
        <taxon>Chlorophyta</taxon>
        <taxon>core chlorophytes</taxon>
        <taxon>Trebouxiophyceae</taxon>
        <taxon>Chlorellales</taxon>
        <taxon>Chlorellaceae</taxon>
        <taxon>Auxenochlorella</taxon>
    </lineage>
</organism>
<dbReference type="EMBL" id="KL662119">
    <property type="protein sequence ID" value="KFM25512.1"/>
    <property type="molecule type" value="Genomic_DNA"/>
</dbReference>
<dbReference type="InterPro" id="IPR029058">
    <property type="entry name" value="AB_hydrolase_fold"/>
</dbReference>
<dbReference type="InterPro" id="IPR022742">
    <property type="entry name" value="Hydrolase_4"/>
</dbReference>
<evidence type="ECO:0000256" key="2">
    <source>
        <dbReference type="SAM" id="Phobius"/>
    </source>
</evidence>
<gene>
    <name evidence="5" type="ORF">APUTEX25_003086</name>
    <name evidence="4" type="ORF">F751_0539</name>
</gene>
<keyword evidence="2" id="KW-1133">Transmembrane helix</keyword>
<dbReference type="KEGG" id="apro:F751_0539"/>
<dbReference type="PANTHER" id="PTHR12277:SF81">
    <property type="entry name" value="PROTEIN ABHD13"/>
    <property type="match status" value="1"/>
</dbReference>
<dbReference type="AlphaFoldDB" id="A0A087SIF8"/>
<proteinExistence type="predicted"/>
<evidence type="ECO:0000313" key="7">
    <source>
        <dbReference type="Proteomes" id="UP000279271"/>
    </source>
</evidence>
<keyword evidence="6" id="KW-1185">Reference proteome</keyword>
<dbReference type="Proteomes" id="UP000028924">
    <property type="component" value="Unassembled WGS sequence"/>
</dbReference>
<keyword evidence="2" id="KW-0812">Transmembrane</keyword>
<dbReference type="GO" id="GO:0016020">
    <property type="term" value="C:membrane"/>
    <property type="evidence" value="ECO:0007669"/>
    <property type="project" value="TreeGrafter"/>
</dbReference>
<dbReference type="GeneID" id="23611930"/>
<reference evidence="4 6" key="1">
    <citation type="journal article" date="2014" name="BMC Genomics">
        <title>Oil accumulation mechanisms of the oleaginous microalga Chlorella protothecoides revealed through its genome, transcriptomes, and proteomes.</title>
        <authorList>
            <person name="Gao C."/>
            <person name="Wang Y."/>
            <person name="Shen Y."/>
            <person name="Yan D."/>
            <person name="He X."/>
            <person name="Dai J."/>
            <person name="Wu Q."/>
        </authorList>
    </citation>
    <scope>NUCLEOTIDE SEQUENCE [LARGE SCALE GENOMIC DNA]</scope>
    <source>
        <strain evidence="4 6">0710</strain>
    </source>
</reference>
<sequence length="361" mass="39970">MVSAGRQARDLDAIQNLQFFICSNVSIQGAGVTLALLAALVYFQEKLIYVPRLPGMPAAYQFFPAEFGLEHEDVWLSVPDGVRLHAWFMWLKGLTPEQRRRRPTVVFFQENAGNMSYRLHFLGPLADLLQVNVFILGYRGYGESGGAPSQRGFQMDAEVALQHVAARADVDPAKLVVFGRSIGGAVALHAAAATTVKIAGLIIENTFTSLEDIVPLKIPFLGFLIGPNRCANWLLRSRWDNVSAAKHLTGTPILFLSSLRDEMLPPSQMQRLYALHGRTPWRMLTFPQATHMDAYIVARREYWPALQAFFYDLFAGQADNRPRGDAPGTQTGSSGHGVAPDWDSDTSNTPSDWEAVPRPGE</sequence>
<dbReference type="PANTHER" id="PTHR12277">
    <property type="entry name" value="ALPHA/BETA HYDROLASE DOMAIN-CONTAINING PROTEIN"/>
    <property type="match status" value="1"/>
</dbReference>
<reference evidence="5" key="3">
    <citation type="submission" date="2018-10" db="EMBL/GenBank/DDBJ databases">
        <authorList>
            <person name="Hovde B."/>
            <person name="Zhang X."/>
        </authorList>
    </citation>
    <scope>NUCLEOTIDE SEQUENCE [LARGE SCALE GENOMIC DNA]</scope>
    <source>
        <strain evidence="5">UTEX 25</strain>
    </source>
</reference>
<evidence type="ECO:0000313" key="6">
    <source>
        <dbReference type="Proteomes" id="UP000028924"/>
    </source>
</evidence>
<evidence type="ECO:0000313" key="5">
    <source>
        <dbReference type="EMBL" id="RMZ54708.1"/>
    </source>
</evidence>
<accession>A0A087SIF8</accession>
<name>A0A087SIF8_AUXPR</name>
<dbReference type="Proteomes" id="UP000279271">
    <property type="component" value="Unassembled WGS sequence"/>
</dbReference>
<dbReference type="Pfam" id="PF12146">
    <property type="entry name" value="Hydrolase_4"/>
    <property type="match status" value="1"/>
</dbReference>
<dbReference type="EMBL" id="QOKY01000173">
    <property type="protein sequence ID" value="RMZ54708.1"/>
    <property type="molecule type" value="Genomic_DNA"/>
</dbReference>
<dbReference type="GO" id="GO:0008474">
    <property type="term" value="F:palmitoyl-(protein) hydrolase activity"/>
    <property type="evidence" value="ECO:0007669"/>
    <property type="project" value="TreeGrafter"/>
</dbReference>
<dbReference type="SUPFAM" id="SSF53474">
    <property type="entry name" value="alpha/beta-Hydrolases"/>
    <property type="match status" value="1"/>
</dbReference>
<protein>
    <submittedName>
        <fullName evidence="4">Protein bem46</fullName>
    </submittedName>
</protein>
<keyword evidence="2" id="KW-0472">Membrane</keyword>
<evidence type="ECO:0000313" key="4">
    <source>
        <dbReference type="EMBL" id="KFM25512.1"/>
    </source>
</evidence>
<dbReference type="Gene3D" id="3.40.50.1820">
    <property type="entry name" value="alpha/beta hydrolase"/>
    <property type="match status" value="1"/>
</dbReference>
<feature type="region of interest" description="Disordered" evidence="1">
    <location>
        <begin position="321"/>
        <end position="361"/>
    </location>
</feature>
<evidence type="ECO:0000256" key="1">
    <source>
        <dbReference type="SAM" id="MobiDB-lite"/>
    </source>
</evidence>
<dbReference type="eggNOG" id="KOG4391">
    <property type="taxonomic scope" value="Eukaryota"/>
</dbReference>
<evidence type="ECO:0000259" key="3">
    <source>
        <dbReference type="Pfam" id="PF12146"/>
    </source>
</evidence>
<reference evidence="5" key="4">
    <citation type="submission" date="2018-11" db="EMBL/GenBank/DDBJ databases">
        <title>Characterization of plant carbon substrate utilization by Auxenochlorella protothecoides.</title>
        <authorList>
            <person name="Vogler B.W."/>
            <person name="Starkenburg S.R."/>
            <person name="Sudasinghe N."/>
            <person name="Schambach J.Y."/>
            <person name="Rollin J.A."/>
            <person name="Pattathil S."/>
            <person name="Barry A.N."/>
        </authorList>
    </citation>
    <scope>NUCLEOTIDE SEQUENCE [LARGE SCALE GENOMIC DNA]</scope>
    <source>
        <strain evidence="5">UTEX 25</strain>
    </source>
</reference>
<dbReference type="ESTHER" id="auxpr-a0a087sif8">
    <property type="family name" value="ABHD13-BEM46"/>
</dbReference>
<feature type="domain" description="Serine aminopeptidase S33" evidence="3">
    <location>
        <begin position="131"/>
        <end position="213"/>
    </location>
</feature>